<dbReference type="CDD" id="cd11010">
    <property type="entry name" value="S1-P1_nuclease"/>
    <property type="match status" value="1"/>
</dbReference>
<feature type="signal peptide" evidence="7">
    <location>
        <begin position="1"/>
        <end position="21"/>
    </location>
</feature>
<keyword evidence="5" id="KW-1015">Disulfide bond</keyword>
<dbReference type="PANTHER" id="PTHR33146">
    <property type="entry name" value="ENDONUCLEASE 4"/>
    <property type="match status" value="1"/>
</dbReference>
<keyword evidence="1" id="KW-0540">Nuclease</keyword>
<dbReference type="RefSeq" id="WP_212685176.1">
    <property type="nucleotide sequence ID" value="NZ_JAGSPM010000009.1"/>
</dbReference>
<name>A0A941I2S5_9BURK</name>
<dbReference type="AlphaFoldDB" id="A0A941I2S5"/>
<keyword evidence="6" id="KW-0325">Glycoprotein</keyword>
<feature type="chain" id="PRO_5036797953" evidence="7">
    <location>
        <begin position="22"/>
        <end position="347"/>
    </location>
</feature>
<evidence type="ECO:0000256" key="1">
    <source>
        <dbReference type="ARBA" id="ARBA00022722"/>
    </source>
</evidence>
<evidence type="ECO:0000313" key="9">
    <source>
        <dbReference type="Proteomes" id="UP000680158"/>
    </source>
</evidence>
<dbReference type="GO" id="GO:0003676">
    <property type="term" value="F:nucleic acid binding"/>
    <property type="evidence" value="ECO:0007669"/>
    <property type="project" value="InterPro"/>
</dbReference>
<protein>
    <submittedName>
        <fullName evidence="8">S1/P1 nuclease</fullName>
    </submittedName>
</protein>
<evidence type="ECO:0000313" key="8">
    <source>
        <dbReference type="EMBL" id="MBR7747803.1"/>
    </source>
</evidence>
<dbReference type="InterPro" id="IPR003154">
    <property type="entry name" value="S1/P1nuclease"/>
</dbReference>
<evidence type="ECO:0000256" key="6">
    <source>
        <dbReference type="ARBA" id="ARBA00023180"/>
    </source>
</evidence>
<sequence>MKKLKLWVLLSAALLSVNVFASGDEGHKTIGAIADRLLAGTNAGARVKALLQPGESLQSISIWADCAKGSFCGPQTPEMQAFTIQNPAHAAYHYTNTPVENKSYVAGGVGTTDHDIVQILKQAIAVLQGNDNEKTNPHRFTPRQALLMIAHLVGDIHQPLHVGAVYLNQENQFVTPTKQAEVDGVRIFDVQGGNNLLIEDQATWTARDLKNFKSETANTNPARVGKALHLYWDVTVVENVMRDLGAKSVVEFTDKLLASKVNVPLNTGEPTSWPEQWATEGLYLAKSAYADIAIVDKVKMTNRRGVEYASWYAKLPAAYIQDSTAVTRKQLTIAGHRLAALLQSIWP</sequence>
<keyword evidence="2" id="KW-0479">Metal-binding</keyword>
<dbReference type="SUPFAM" id="SSF48537">
    <property type="entry name" value="Phospholipase C/P1 nuclease"/>
    <property type="match status" value="1"/>
</dbReference>
<dbReference type="GO" id="GO:0046872">
    <property type="term" value="F:metal ion binding"/>
    <property type="evidence" value="ECO:0007669"/>
    <property type="project" value="UniProtKB-KW"/>
</dbReference>
<dbReference type="GO" id="GO:0004519">
    <property type="term" value="F:endonuclease activity"/>
    <property type="evidence" value="ECO:0007669"/>
    <property type="project" value="UniProtKB-KW"/>
</dbReference>
<dbReference type="PANTHER" id="PTHR33146:SF14">
    <property type="entry name" value="ENDONUCLEASE 1"/>
    <property type="match status" value="1"/>
</dbReference>
<evidence type="ECO:0000256" key="7">
    <source>
        <dbReference type="SAM" id="SignalP"/>
    </source>
</evidence>
<gene>
    <name evidence="8" type="ORF">KDM92_14555</name>
</gene>
<evidence type="ECO:0000256" key="4">
    <source>
        <dbReference type="ARBA" id="ARBA00022801"/>
    </source>
</evidence>
<dbReference type="GO" id="GO:0016788">
    <property type="term" value="F:hydrolase activity, acting on ester bonds"/>
    <property type="evidence" value="ECO:0007669"/>
    <property type="project" value="InterPro"/>
</dbReference>
<evidence type="ECO:0000256" key="5">
    <source>
        <dbReference type="ARBA" id="ARBA00023157"/>
    </source>
</evidence>
<proteinExistence type="predicted"/>
<dbReference type="Gene3D" id="1.10.575.10">
    <property type="entry name" value="P1 Nuclease"/>
    <property type="match status" value="1"/>
</dbReference>
<keyword evidence="9" id="KW-1185">Reference proteome</keyword>
<organism evidence="8 9">
    <name type="scientific">Undibacterium baiyunense</name>
    <dbReference type="NCBI Taxonomy" id="2828731"/>
    <lineage>
        <taxon>Bacteria</taxon>
        <taxon>Pseudomonadati</taxon>
        <taxon>Pseudomonadota</taxon>
        <taxon>Betaproteobacteria</taxon>
        <taxon>Burkholderiales</taxon>
        <taxon>Oxalobacteraceae</taxon>
        <taxon>Undibacterium</taxon>
    </lineage>
</organism>
<evidence type="ECO:0000256" key="2">
    <source>
        <dbReference type="ARBA" id="ARBA00022723"/>
    </source>
</evidence>
<dbReference type="GO" id="GO:0006308">
    <property type="term" value="P:DNA catabolic process"/>
    <property type="evidence" value="ECO:0007669"/>
    <property type="project" value="InterPro"/>
</dbReference>
<keyword evidence="7" id="KW-0732">Signal</keyword>
<keyword evidence="3" id="KW-0255">Endonuclease</keyword>
<dbReference type="Pfam" id="PF02265">
    <property type="entry name" value="S1-P1_nuclease"/>
    <property type="match status" value="1"/>
</dbReference>
<reference evidence="8 9" key="1">
    <citation type="submission" date="2021-04" db="EMBL/GenBank/DDBJ databases">
        <title>novel species isolated from subtropical streams in China.</title>
        <authorList>
            <person name="Lu H."/>
        </authorList>
    </citation>
    <scope>NUCLEOTIDE SEQUENCE [LARGE SCALE GENOMIC DNA]</scope>
    <source>
        <strain evidence="8 9">BYS107W</strain>
    </source>
</reference>
<dbReference type="Proteomes" id="UP000680158">
    <property type="component" value="Unassembled WGS sequence"/>
</dbReference>
<evidence type="ECO:0000256" key="3">
    <source>
        <dbReference type="ARBA" id="ARBA00022759"/>
    </source>
</evidence>
<dbReference type="EMBL" id="JAGSPM010000009">
    <property type="protein sequence ID" value="MBR7747803.1"/>
    <property type="molecule type" value="Genomic_DNA"/>
</dbReference>
<dbReference type="InterPro" id="IPR008947">
    <property type="entry name" value="PLipase_C/P1_nuclease_dom_sf"/>
</dbReference>
<keyword evidence="4" id="KW-0378">Hydrolase</keyword>
<accession>A0A941I2S5</accession>
<comment type="caution">
    <text evidence="8">The sequence shown here is derived from an EMBL/GenBank/DDBJ whole genome shotgun (WGS) entry which is preliminary data.</text>
</comment>